<sequence>MSARRWFGGRLVVVGMASAVALTLTGCGDGDGKDSEKDEVASVQGDKAGAQNDKGATSELATYVEGQRKWVQCLRDKGLDAPDPDAKGSVKLGDASKLKKDPKFLAAMEKCSDLSLAVPAGVEKAQQGKLSKKEIETRKKYSKCMQDKGAPDFPDTNDDGHTEEVTWDQSSAGAKRAARECGSIIGVPADGTYTPQG</sequence>
<keyword evidence="2" id="KW-0732">Signal</keyword>
<dbReference type="Proteomes" id="UP001431429">
    <property type="component" value="Unassembled WGS sequence"/>
</dbReference>
<feature type="chain" id="PRO_5045957804" description="Lipoprotein" evidence="2">
    <location>
        <begin position="22"/>
        <end position="197"/>
    </location>
</feature>
<dbReference type="RefSeq" id="WP_250923637.1">
    <property type="nucleotide sequence ID" value="NZ_JAMQAW010000070.1"/>
</dbReference>
<organism evidence="3 4">
    <name type="scientific">Streptomyces albipurpureus</name>
    <dbReference type="NCBI Taxonomy" id="2897419"/>
    <lineage>
        <taxon>Bacteria</taxon>
        <taxon>Bacillati</taxon>
        <taxon>Actinomycetota</taxon>
        <taxon>Actinomycetes</taxon>
        <taxon>Kitasatosporales</taxon>
        <taxon>Streptomycetaceae</taxon>
        <taxon>Streptomyces</taxon>
    </lineage>
</organism>
<evidence type="ECO:0000313" key="3">
    <source>
        <dbReference type="EMBL" id="MCM2393342.1"/>
    </source>
</evidence>
<dbReference type="EMBL" id="JAMQAW010000070">
    <property type="protein sequence ID" value="MCM2393342.1"/>
    <property type="molecule type" value="Genomic_DNA"/>
</dbReference>
<keyword evidence="4" id="KW-1185">Reference proteome</keyword>
<reference evidence="3" key="1">
    <citation type="submission" date="2022-06" db="EMBL/GenBank/DDBJ databases">
        <title>Genome public.</title>
        <authorList>
            <person name="Sun Q."/>
        </authorList>
    </citation>
    <scope>NUCLEOTIDE SEQUENCE</scope>
    <source>
        <strain evidence="3">CWNU-1</strain>
    </source>
</reference>
<name>A0ABT0UXP7_9ACTN</name>
<feature type="region of interest" description="Disordered" evidence="1">
    <location>
        <begin position="143"/>
        <end position="173"/>
    </location>
</feature>
<dbReference type="PROSITE" id="PS51257">
    <property type="entry name" value="PROKAR_LIPOPROTEIN"/>
    <property type="match status" value="1"/>
</dbReference>
<protein>
    <recommendedName>
        <fullName evidence="5">Lipoprotein</fullName>
    </recommendedName>
</protein>
<proteinExistence type="predicted"/>
<evidence type="ECO:0000313" key="4">
    <source>
        <dbReference type="Proteomes" id="UP001431429"/>
    </source>
</evidence>
<evidence type="ECO:0000256" key="2">
    <source>
        <dbReference type="SAM" id="SignalP"/>
    </source>
</evidence>
<comment type="caution">
    <text evidence="3">The sequence shown here is derived from an EMBL/GenBank/DDBJ whole genome shotgun (WGS) entry which is preliminary data.</text>
</comment>
<evidence type="ECO:0000256" key="1">
    <source>
        <dbReference type="SAM" id="MobiDB-lite"/>
    </source>
</evidence>
<feature type="region of interest" description="Disordered" evidence="1">
    <location>
        <begin position="26"/>
        <end position="56"/>
    </location>
</feature>
<feature type="compositionally biased region" description="Basic and acidic residues" evidence="1">
    <location>
        <begin position="30"/>
        <end position="40"/>
    </location>
</feature>
<evidence type="ECO:0008006" key="5">
    <source>
        <dbReference type="Google" id="ProtNLM"/>
    </source>
</evidence>
<gene>
    <name evidence="3" type="ORF">NBG84_34565</name>
</gene>
<accession>A0ABT0UXP7</accession>
<feature type="signal peptide" evidence="2">
    <location>
        <begin position="1"/>
        <end position="21"/>
    </location>
</feature>